<reference evidence="2 3" key="1">
    <citation type="submission" date="2024-01" db="EMBL/GenBank/DDBJ databases">
        <title>The complete chloroplast genome sequence of Lithospermum erythrorhizon: insights into the phylogenetic relationship among Boraginaceae species and the maternal lineages of purple gromwells.</title>
        <authorList>
            <person name="Okada T."/>
            <person name="Watanabe K."/>
        </authorList>
    </citation>
    <scope>NUCLEOTIDE SEQUENCE [LARGE SCALE GENOMIC DNA]</scope>
</reference>
<feature type="signal peptide" evidence="1">
    <location>
        <begin position="1"/>
        <end position="22"/>
    </location>
</feature>
<protein>
    <submittedName>
        <fullName evidence="2">Uncharacterized protein</fullName>
    </submittedName>
</protein>
<organism evidence="2 3">
    <name type="scientific">Lithospermum erythrorhizon</name>
    <name type="common">Purple gromwell</name>
    <name type="synonym">Lithospermum officinale var. erythrorhizon</name>
    <dbReference type="NCBI Taxonomy" id="34254"/>
    <lineage>
        <taxon>Eukaryota</taxon>
        <taxon>Viridiplantae</taxon>
        <taxon>Streptophyta</taxon>
        <taxon>Embryophyta</taxon>
        <taxon>Tracheophyta</taxon>
        <taxon>Spermatophyta</taxon>
        <taxon>Magnoliopsida</taxon>
        <taxon>eudicotyledons</taxon>
        <taxon>Gunneridae</taxon>
        <taxon>Pentapetalae</taxon>
        <taxon>asterids</taxon>
        <taxon>lamiids</taxon>
        <taxon>Boraginales</taxon>
        <taxon>Boraginaceae</taxon>
        <taxon>Boraginoideae</taxon>
        <taxon>Lithospermeae</taxon>
        <taxon>Lithospermum</taxon>
    </lineage>
</organism>
<evidence type="ECO:0000256" key="1">
    <source>
        <dbReference type="SAM" id="SignalP"/>
    </source>
</evidence>
<dbReference type="AlphaFoldDB" id="A0AAV3PD27"/>
<sequence length="104" mass="11873">MRTNLVLVTAFVRYLLIDTLSAMEFYGFNEIFSPIFDKDHKIEIDRSISPFLDYVDDSFRARPFTVLNGCPKDCSFASFGDQLYICGGSTFDSHGETFWMSKVG</sequence>
<evidence type="ECO:0000313" key="3">
    <source>
        <dbReference type="Proteomes" id="UP001454036"/>
    </source>
</evidence>
<evidence type="ECO:0000313" key="2">
    <source>
        <dbReference type="EMBL" id="GAA0148937.1"/>
    </source>
</evidence>
<dbReference type="Proteomes" id="UP001454036">
    <property type="component" value="Unassembled WGS sequence"/>
</dbReference>
<dbReference type="EMBL" id="BAABME010001324">
    <property type="protein sequence ID" value="GAA0148937.1"/>
    <property type="molecule type" value="Genomic_DNA"/>
</dbReference>
<accession>A0AAV3PD27</accession>
<proteinExistence type="predicted"/>
<comment type="caution">
    <text evidence="2">The sequence shown here is derived from an EMBL/GenBank/DDBJ whole genome shotgun (WGS) entry which is preliminary data.</text>
</comment>
<keyword evidence="1" id="KW-0732">Signal</keyword>
<gene>
    <name evidence="2" type="ORF">LIER_08243</name>
</gene>
<name>A0AAV3PD27_LITER</name>
<keyword evidence="3" id="KW-1185">Reference proteome</keyword>
<feature type="chain" id="PRO_5043584854" evidence="1">
    <location>
        <begin position="23"/>
        <end position="104"/>
    </location>
</feature>